<comment type="similarity">
    <text evidence="3 11">Belongs to the gamma-glutamyltransferase family.</text>
</comment>
<dbReference type="PANTHER" id="PTHR43199">
    <property type="entry name" value="GLUTATHIONE HYDROLASE"/>
    <property type="match status" value="1"/>
</dbReference>
<evidence type="ECO:0000256" key="7">
    <source>
        <dbReference type="ARBA" id="ARBA00023315"/>
    </source>
</evidence>
<dbReference type="InterPro" id="IPR043137">
    <property type="entry name" value="GGT_ssub_C"/>
</dbReference>
<dbReference type="InterPro" id="IPR043138">
    <property type="entry name" value="GGT_lsub"/>
</dbReference>
<feature type="chain" id="PRO_5039320408" description="Glutathione hydrolase proenzyme" evidence="12">
    <location>
        <begin position="19"/>
        <end position="595"/>
    </location>
</feature>
<comment type="pathway">
    <text evidence="11">Sulfur metabolism; glutathione metabolism.</text>
</comment>
<evidence type="ECO:0000256" key="6">
    <source>
        <dbReference type="ARBA" id="ARBA00023145"/>
    </source>
</evidence>
<dbReference type="EMBL" id="CP012752">
    <property type="protein sequence ID" value="ALG11659.1"/>
    <property type="molecule type" value="Genomic_DNA"/>
</dbReference>
<keyword evidence="6 11" id="KW-0865">Zymogen</keyword>
<evidence type="ECO:0000313" key="14">
    <source>
        <dbReference type="Proteomes" id="UP000063699"/>
    </source>
</evidence>
<dbReference type="PANTHER" id="PTHR43199:SF1">
    <property type="entry name" value="GLUTATHIONE HYDROLASE PROENZYME"/>
    <property type="match status" value="1"/>
</dbReference>
<dbReference type="SUPFAM" id="SSF56235">
    <property type="entry name" value="N-terminal nucleophile aminohydrolases (Ntn hydrolases)"/>
    <property type="match status" value="1"/>
</dbReference>
<comment type="catalytic activity">
    <reaction evidence="1 11">
        <text>an S-substituted glutathione + H2O = an S-substituted L-cysteinylglycine + L-glutamate</text>
        <dbReference type="Rhea" id="RHEA:59468"/>
        <dbReference type="ChEBI" id="CHEBI:15377"/>
        <dbReference type="ChEBI" id="CHEBI:29985"/>
        <dbReference type="ChEBI" id="CHEBI:90779"/>
        <dbReference type="ChEBI" id="CHEBI:143103"/>
        <dbReference type="EC" id="3.4.19.13"/>
    </reaction>
</comment>
<organism evidence="13 14">
    <name type="scientific">Kibdelosporangium phytohabitans</name>
    <dbReference type="NCBI Taxonomy" id="860235"/>
    <lineage>
        <taxon>Bacteria</taxon>
        <taxon>Bacillati</taxon>
        <taxon>Actinomycetota</taxon>
        <taxon>Actinomycetes</taxon>
        <taxon>Pseudonocardiales</taxon>
        <taxon>Pseudonocardiaceae</taxon>
        <taxon>Kibdelosporangium</taxon>
    </lineage>
</organism>
<dbReference type="GO" id="GO:0036374">
    <property type="term" value="F:glutathione hydrolase activity"/>
    <property type="evidence" value="ECO:0007669"/>
    <property type="project" value="UniProtKB-UniRule"/>
</dbReference>
<evidence type="ECO:0000256" key="1">
    <source>
        <dbReference type="ARBA" id="ARBA00001049"/>
    </source>
</evidence>
<comment type="subunit">
    <text evidence="11">This enzyme consists of two polypeptide chains, which are synthesized in precursor form from a single polypeptide.</text>
</comment>
<dbReference type="Gene3D" id="3.60.20.40">
    <property type="match status" value="1"/>
</dbReference>
<feature type="binding site" evidence="10">
    <location>
        <begin position="470"/>
        <end position="471"/>
    </location>
    <ligand>
        <name>L-glutamate</name>
        <dbReference type="ChEBI" id="CHEBI:29985"/>
    </ligand>
</feature>
<dbReference type="KEGG" id="kphy:AOZ06_36595"/>
<evidence type="ECO:0000256" key="2">
    <source>
        <dbReference type="ARBA" id="ARBA00001089"/>
    </source>
</evidence>
<name>A0A0N9IAX2_9PSEU</name>
<dbReference type="AlphaFoldDB" id="A0A0N9IAX2"/>
<feature type="active site" description="Nucleophile" evidence="9">
    <location>
        <position position="404"/>
    </location>
</feature>
<dbReference type="PRINTS" id="PR01210">
    <property type="entry name" value="GGTRANSPTASE"/>
</dbReference>
<gene>
    <name evidence="13" type="ORF">AOZ06_36595</name>
</gene>
<evidence type="ECO:0000313" key="13">
    <source>
        <dbReference type="EMBL" id="ALG11659.1"/>
    </source>
</evidence>
<evidence type="ECO:0000256" key="11">
    <source>
        <dbReference type="RuleBase" id="RU368036"/>
    </source>
</evidence>
<feature type="binding site" evidence="10">
    <location>
        <position position="106"/>
    </location>
    <ligand>
        <name>L-glutamate</name>
        <dbReference type="ChEBI" id="CHEBI:29985"/>
    </ligand>
</feature>
<feature type="binding site" evidence="10">
    <location>
        <position position="492"/>
    </location>
    <ligand>
        <name>L-glutamate</name>
        <dbReference type="ChEBI" id="CHEBI:29985"/>
    </ligand>
</feature>
<dbReference type="InterPro" id="IPR051792">
    <property type="entry name" value="GGT_bact"/>
</dbReference>
<dbReference type="Pfam" id="PF01019">
    <property type="entry name" value="G_glu_transpept"/>
    <property type="match status" value="1"/>
</dbReference>
<evidence type="ECO:0000256" key="8">
    <source>
        <dbReference type="ARBA" id="ARBA00047417"/>
    </source>
</evidence>
<evidence type="ECO:0000256" key="12">
    <source>
        <dbReference type="SAM" id="SignalP"/>
    </source>
</evidence>
<dbReference type="UniPathway" id="UPA00204"/>
<keyword evidence="4 11" id="KW-0808">Transferase</keyword>
<evidence type="ECO:0000256" key="10">
    <source>
        <dbReference type="PIRSR" id="PIRSR600101-2"/>
    </source>
</evidence>
<protein>
    <recommendedName>
        <fullName evidence="11">Glutathione hydrolase proenzyme</fullName>
        <ecNumber evidence="11">2.3.2.2</ecNumber>
        <ecNumber evidence="11">3.4.19.13</ecNumber>
    </recommendedName>
    <component>
        <recommendedName>
            <fullName evidence="11">Glutathione hydrolase large chain</fullName>
        </recommendedName>
    </component>
    <component>
        <recommendedName>
            <fullName evidence="11">Glutathione hydrolase small chain</fullName>
        </recommendedName>
    </component>
</protein>
<keyword evidence="5 11" id="KW-0378">Hydrolase</keyword>
<proteinExistence type="inferred from homology"/>
<comment type="catalytic activity">
    <reaction evidence="2 11">
        <text>glutathione + H2O = L-cysteinylglycine + L-glutamate</text>
        <dbReference type="Rhea" id="RHEA:28807"/>
        <dbReference type="ChEBI" id="CHEBI:15377"/>
        <dbReference type="ChEBI" id="CHEBI:29985"/>
        <dbReference type="ChEBI" id="CHEBI:57925"/>
        <dbReference type="ChEBI" id="CHEBI:61694"/>
        <dbReference type="EC" id="3.4.19.13"/>
    </reaction>
</comment>
<dbReference type="STRING" id="860235.AOZ06_36595"/>
<keyword evidence="11" id="KW-0317">Glutathione biosynthesis</keyword>
<feature type="binding site" evidence="10">
    <location>
        <position position="446"/>
    </location>
    <ligand>
        <name>L-glutamate</name>
        <dbReference type="ChEBI" id="CHEBI:29985"/>
    </ligand>
</feature>
<comment type="catalytic activity">
    <reaction evidence="8 11">
        <text>an N-terminal (5-L-glutamyl)-[peptide] + an alpha-amino acid = 5-L-glutamyl amino acid + an N-terminal L-alpha-aminoacyl-[peptide]</text>
        <dbReference type="Rhea" id="RHEA:23904"/>
        <dbReference type="Rhea" id="RHEA-COMP:9780"/>
        <dbReference type="Rhea" id="RHEA-COMP:9795"/>
        <dbReference type="ChEBI" id="CHEBI:77644"/>
        <dbReference type="ChEBI" id="CHEBI:78597"/>
        <dbReference type="ChEBI" id="CHEBI:78599"/>
        <dbReference type="ChEBI" id="CHEBI:78608"/>
        <dbReference type="EC" id="2.3.2.2"/>
    </reaction>
</comment>
<dbReference type="Proteomes" id="UP000063699">
    <property type="component" value="Chromosome"/>
</dbReference>
<dbReference type="NCBIfam" id="TIGR00066">
    <property type="entry name" value="g_glut_trans"/>
    <property type="match status" value="1"/>
</dbReference>
<sequence>MRRSAALVALLTATTALVGGVEAGASPSRSKVPEAVGYGGAVASIDADATAIGISVLRRGGNAVDAAVATAAALGVTDPFSNGIGGGGFFVFYEARTGKVHTIDGRETTPMAATETLFQENGAPIPFAEGVTSGLSVGVPGTPRTWQRALQLWGRKSLKEVMKPAEQLARNGFEVDETFRTQIANNAARFAAFPSTRELYLPGGQPPVTGTKFRNPDMADTYRELADTNLKSLYHGRIGKDIVRTVQQPPKDPASTLIVRPGKLAESDLARFDTPLREPSRTNYRGLDIYSMAPPSSGGTTVGEALNILEPTSVAKLSQADYLHYFLESTRLAFADRNRWVGDPAFGDVPTRELLSQRFADSRACLIDPKKALKSPVAPGDPRNPQACATVGQGVAAEVGSQHTTHLTTADMWGNVVSYTLTIESEGGNGIVVPGRGFLLNNELTDFNFAPLFPGVPDPNLPAAGKRPRSSMAPTIVLRHGKPYFATGSPGGASIITTVAQVITGRVDRGKSLVDAIAAPRASQRNAAAAQVEKEFLAQPETAELVKRGQGFSSAPAEIGAATGVERLPDGRWIAAAEPVRRGGGSAAVVLPFRW</sequence>
<dbReference type="GO" id="GO:0006751">
    <property type="term" value="P:glutathione catabolic process"/>
    <property type="evidence" value="ECO:0007669"/>
    <property type="project" value="UniProtKB-UniRule"/>
</dbReference>
<evidence type="ECO:0000256" key="3">
    <source>
        <dbReference type="ARBA" id="ARBA00009381"/>
    </source>
</evidence>
<dbReference type="Gene3D" id="1.10.246.130">
    <property type="match status" value="1"/>
</dbReference>
<evidence type="ECO:0000256" key="5">
    <source>
        <dbReference type="ARBA" id="ARBA00022801"/>
    </source>
</evidence>
<keyword evidence="12" id="KW-0732">Signal</keyword>
<dbReference type="EC" id="2.3.2.2" evidence="11"/>
<comment type="PTM">
    <text evidence="11">Cleaved by autocatalysis into a large and a small subunit.</text>
</comment>
<reference evidence="13 14" key="1">
    <citation type="submission" date="2015-07" db="EMBL/GenBank/DDBJ databases">
        <title>Genome sequencing of Kibdelosporangium phytohabitans.</title>
        <authorList>
            <person name="Qin S."/>
            <person name="Xing K."/>
        </authorList>
    </citation>
    <scope>NUCLEOTIDE SEQUENCE [LARGE SCALE GENOMIC DNA]</scope>
    <source>
        <strain evidence="13 14">KLBMP1111</strain>
    </source>
</reference>
<dbReference type="InterPro" id="IPR029055">
    <property type="entry name" value="Ntn_hydrolases_N"/>
</dbReference>
<dbReference type="GO" id="GO:0006750">
    <property type="term" value="P:glutathione biosynthetic process"/>
    <property type="evidence" value="ECO:0007669"/>
    <property type="project" value="UniProtKB-KW"/>
</dbReference>
<dbReference type="OrthoDB" id="9781342at2"/>
<dbReference type="GO" id="GO:0103068">
    <property type="term" value="F:leukotriene C4 gamma-glutamyl transferase activity"/>
    <property type="evidence" value="ECO:0007669"/>
    <property type="project" value="UniProtKB-EC"/>
</dbReference>
<accession>A0A0N9IAX2</accession>
<keyword evidence="14" id="KW-1185">Reference proteome</keyword>
<keyword evidence="7 11" id="KW-0012">Acyltransferase</keyword>
<feature type="signal peptide" evidence="12">
    <location>
        <begin position="1"/>
        <end position="18"/>
    </location>
</feature>
<dbReference type="EC" id="3.4.19.13" evidence="11"/>
<evidence type="ECO:0000256" key="9">
    <source>
        <dbReference type="PIRSR" id="PIRSR600101-1"/>
    </source>
</evidence>
<dbReference type="InterPro" id="IPR000101">
    <property type="entry name" value="GGT_peptidase"/>
</dbReference>
<evidence type="ECO:0000256" key="4">
    <source>
        <dbReference type="ARBA" id="ARBA00022679"/>
    </source>
</evidence>